<keyword evidence="11 12" id="KW-0009">Actin-binding</keyword>
<keyword evidence="7 12" id="KW-0067">ATP-binding</keyword>
<accession>A0A498LLU9</accession>
<gene>
    <name evidence="15" type="ORF">ROHU_032743</name>
</gene>
<dbReference type="FunFam" id="3.40.50.300:FF:000433">
    <property type="entry name" value="Estrogen sulfotransferase"/>
    <property type="match status" value="1"/>
</dbReference>
<sequence length="938" mass="107331">MGDGEMECFGPAAVFLRKPERERIEAQNTPFDAKTAYFVAEPAEMYLKGTLTLTVKEDDIHPMNPPKFDKIEDMAMMTHLNEPCVLYNLKEGYAAWMIYTYSGLFCVTVNPYKWLPVYDSVVVAGYRGKKRIEAPPHIFSISDNAYQFMLTDRENQSVLITGESGAGKTVNTKRVIQYFATVGAMSGQKKAEPVPGKMQGSLEDQIVAANPLLEAYGNAKTVRNDNSSRFAAMMAEELKKEQDTSAHLERMKKNLEVTVKDLQHRLDEAESLAMKGGKKQLQKLESKVRELEAEVEAEQRRVADAVKGVRKYERRVKELTYQTEEDKKNVIRLQDLVDKLQLKVKAYKRQAEEAEEQANTHLSRYRKIELFSAFSRNPGRDNCYFSLRIVQDRENQSVLITGESGAGKTVNTKRVIQYFATVGAMSGPKKPEPVPGKMQGSLEDQIVAANPLLEAYGNAKTVRNDNSSRFDLRSIVVKICEFVGKSLSEAAIDEVVEAATFKHMKKDPLTNYDSLPSKATDRPKVLFMCKGTVWTQRIVTLIYAENFPDKANQMTVDQMPWIEYRMTGTDYNTRPSPRLFCSHLLQPLMPKMLQRKGKVIYVMRNPKDVMVSYFHFSNNMKNLDSTESFDEMLEKFFTGLMSGGCWFDPVKGWITNKDKYNILILTYEEMIKDLRSVVVKICEFLGKNLSDAAIDEVVETATFKHMEKDPLANYECVPDIITDRPKGLFLRKGTVGDWKNYLTVAQSECFDRVYQERMKDVIYVMRNPKDVMVSYFHFSNNMKNLDSTESFDEMLEKFFTGWRWITNKDKYNILILTYEEMIKDLRSAVVKICEFVGKNLSGAAIDKVVETATFKHMKKDPIANYEFLPSNITDHPKEAFMRKGTVGDWKNSLTVAQSECFDRVYQERMKDTESPTNSVTKLKERFTANNQLKRATGS</sequence>
<feature type="binding site" evidence="12">
    <location>
        <begin position="402"/>
        <end position="409"/>
    </location>
    <ligand>
        <name>ATP</name>
        <dbReference type="ChEBI" id="CHEBI:30616"/>
    </ligand>
</feature>
<dbReference type="AlphaFoldDB" id="A0A498LLU9"/>
<dbReference type="Pfam" id="PF00063">
    <property type="entry name" value="Myosin_head"/>
    <property type="match status" value="2"/>
</dbReference>
<dbReference type="SUPFAM" id="SSF52540">
    <property type="entry name" value="P-loop containing nucleoside triphosphate hydrolases"/>
    <property type="match status" value="5"/>
</dbReference>
<keyword evidence="9 12" id="KW-0518">Myosin</keyword>
<dbReference type="EMBL" id="QBIY01013362">
    <property type="protein sequence ID" value="RXN06567.1"/>
    <property type="molecule type" value="Genomic_DNA"/>
</dbReference>
<comment type="caution">
    <text evidence="15">The sequence shown here is derived from an EMBL/GenBank/DDBJ whole genome shotgun (WGS) entry which is preliminary data.</text>
</comment>
<keyword evidence="4" id="KW-0963">Cytoplasm</keyword>
<dbReference type="GO" id="GO:0005524">
    <property type="term" value="F:ATP binding"/>
    <property type="evidence" value="ECO:0007669"/>
    <property type="project" value="UniProtKB-UniRule"/>
</dbReference>
<dbReference type="FunFam" id="3.40.850.10:FF:000101">
    <property type="entry name" value="Slow myosin heavy chain 2"/>
    <property type="match status" value="1"/>
</dbReference>
<reference evidence="15 16" key="1">
    <citation type="submission" date="2018-03" db="EMBL/GenBank/DDBJ databases">
        <title>Draft genome sequence of Rohu Carp (Labeo rohita).</title>
        <authorList>
            <person name="Das P."/>
            <person name="Kushwaha B."/>
            <person name="Joshi C.G."/>
            <person name="Kumar D."/>
            <person name="Nagpure N.S."/>
            <person name="Sahoo L."/>
            <person name="Das S.P."/>
            <person name="Bit A."/>
            <person name="Patnaik S."/>
            <person name="Meher P.K."/>
            <person name="Jayasankar P."/>
            <person name="Koringa P.G."/>
            <person name="Patel N.V."/>
            <person name="Hinsu A.T."/>
            <person name="Kumar R."/>
            <person name="Pandey M."/>
            <person name="Agarwal S."/>
            <person name="Srivastava S."/>
            <person name="Singh M."/>
            <person name="Iquebal M.A."/>
            <person name="Jaiswal S."/>
            <person name="Angadi U.B."/>
            <person name="Kumar N."/>
            <person name="Raza M."/>
            <person name="Shah T.M."/>
            <person name="Rai A."/>
            <person name="Jena J.K."/>
        </authorList>
    </citation>
    <scope>NUCLEOTIDE SEQUENCE [LARGE SCALE GENOMIC DNA]</scope>
    <source>
        <strain evidence="15">DASCIFA01</strain>
        <tissue evidence="15">Testis</tissue>
    </source>
</reference>
<evidence type="ECO:0000256" key="12">
    <source>
        <dbReference type="PROSITE-ProRule" id="PRU00782"/>
    </source>
</evidence>
<feature type="binding site" evidence="12">
    <location>
        <begin position="162"/>
        <end position="169"/>
    </location>
    <ligand>
        <name>ATP</name>
        <dbReference type="ChEBI" id="CHEBI:30616"/>
    </ligand>
</feature>
<dbReference type="GO" id="GO:0006805">
    <property type="term" value="P:xenobiotic metabolic process"/>
    <property type="evidence" value="ECO:0007669"/>
    <property type="project" value="UniProtKB-ARBA"/>
</dbReference>
<evidence type="ECO:0000256" key="9">
    <source>
        <dbReference type="ARBA" id="ARBA00023123"/>
    </source>
</evidence>
<evidence type="ECO:0000313" key="15">
    <source>
        <dbReference type="EMBL" id="RXN06567.1"/>
    </source>
</evidence>
<feature type="coiled-coil region" evidence="13">
    <location>
        <begin position="238"/>
        <end position="364"/>
    </location>
</feature>
<dbReference type="GO" id="GO:0003774">
    <property type="term" value="F:cytoskeletal motor activity"/>
    <property type="evidence" value="ECO:0007669"/>
    <property type="project" value="UniProtKB-UniRule"/>
</dbReference>
<feature type="domain" description="Myosin motor" evidence="14">
    <location>
        <begin position="69"/>
        <end position="230"/>
    </location>
</feature>
<comment type="similarity">
    <text evidence="3 12">Belongs to the TRAFAC class myosin-kinesin ATPase superfamily. Myosin family.</text>
</comment>
<dbReference type="SMART" id="SM00242">
    <property type="entry name" value="MYSc"/>
    <property type="match status" value="1"/>
</dbReference>
<keyword evidence="13" id="KW-0175">Coiled coil</keyword>
<organism evidence="15 16">
    <name type="scientific">Labeo rohita</name>
    <name type="common">Indian major carp</name>
    <name type="synonym">Cyprinus rohita</name>
    <dbReference type="NCBI Taxonomy" id="84645"/>
    <lineage>
        <taxon>Eukaryota</taxon>
        <taxon>Metazoa</taxon>
        <taxon>Chordata</taxon>
        <taxon>Craniata</taxon>
        <taxon>Vertebrata</taxon>
        <taxon>Euteleostomi</taxon>
        <taxon>Actinopterygii</taxon>
        <taxon>Neopterygii</taxon>
        <taxon>Teleostei</taxon>
        <taxon>Ostariophysi</taxon>
        <taxon>Cypriniformes</taxon>
        <taxon>Cyprinidae</taxon>
        <taxon>Labeoninae</taxon>
        <taxon>Labeonini</taxon>
        <taxon>Labeo</taxon>
    </lineage>
</organism>
<evidence type="ECO:0000256" key="6">
    <source>
        <dbReference type="ARBA" id="ARBA00022741"/>
    </source>
</evidence>
<evidence type="ECO:0000256" key="4">
    <source>
        <dbReference type="ARBA" id="ARBA00022490"/>
    </source>
</evidence>
<dbReference type="Pfam" id="PF00685">
    <property type="entry name" value="Sulfotransfer_1"/>
    <property type="match status" value="3"/>
</dbReference>
<dbReference type="GO" id="GO:0016459">
    <property type="term" value="C:myosin complex"/>
    <property type="evidence" value="ECO:0007669"/>
    <property type="project" value="UniProtKB-KW"/>
</dbReference>
<evidence type="ECO:0000259" key="14">
    <source>
        <dbReference type="PROSITE" id="PS51456"/>
    </source>
</evidence>
<evidence type="ECO:0000256" key="8">
    <source>
        <dbReference type="ARBA" id="ARBA00022939"/>
    </source>
</evidence>
<dbReference type="InterPro" id="IPR027417">
    <property type="entry name" value="P-loop_NTPase"/>
</dbReference>
<dbReference type="InterPro" id="IPR001609">
    <property type="entry name" value="Myosin_head_motor_dom-like"/>
</dbReference>
<comment type="subcellular location">
    <subcellularLocation>
        <location evidence="1">Cytoplasm</location>
    </subcellularLocation>
</comment>
<evidence type="ECO:0000313" key="16">
    <source>
        <dbReference type="Proteomes" id="UP000290572"/>
    </source>
</evidence>
<comment type="similarity">
    <text evidence="2">Belongs to the sulfotransferase 1 family.</text>
</comment>
<evidence type="ECO:0000256" key="7">
    <source>
        <dbReference type="ARBA" id="ARBA00022840"/>
    </source>
</evidence>
<dbReference type="GO" id="GO:0005737">
    <property type="term" value="C:cytoplasm"/>
    <property type="evidence" value="ECO:0007669"/>
    <property type="project" value="UniProtKB-SubCell"/>
</dbReference>
<dbReference type="GO" id="GO:0003779">
    <property type="term" value="F:actin binding"/>
    <property type="evidence" value="ECO:0007669"/>
    <property type="project" value="UniProtKB-KW"/>
</dbReference>
<keyword evidence="8" id="KW-0128">Catecholamine metabolism</keyword>
<dbReference type="Proteomes" id="UP000290572">
    <property type="component" value="Unassembled WGS sequence"/>
</dbReference>
<name>A0A498LLU9_LABRO</name>
<keyword evidence="10 12" id="KW-0505">Motor protein</keyword>
<protein>
    <submittedName>
        <fullName evidence="15">Amine sulfotransferase-like protein</fullName>
    </submittedName>
</protein>
<dbReference type="GO" id="GO:0008146">
    <property type="term" value="F:sulfotransferase activity"/>
    <property type="evidence" value="ECO:0007669"/>
    <property type="project" value="InterPro"/>
</dbReference>
<evidence type="ECO:0000256" key="2">
    <source>
        <dbReference type="ARBA" id="ARBA00005771"/>
    </source>
</evidence>
<feature type="domain" description="Myosin motor" evidence="14">
    <location>
        <begin position="391"/>
        <end position="470"/>
    </location>
</feature>
<evidence type="ECO:0000256" key="11">
    <source>
        <dbReference type="ARBA" id="ARBA00023203"/>
    </source>
</evidence>
<keyword evidence="16" id="KW-1185">Reference proteome</keyword>
<evidence type="ECO:0000256" key="13">
    <source>
        <dbReference type="SAM" id="Coils"/>
    </source>
</evidence>
<dbReference type="GO" id="GO:0006584">
    <property type="term" value="P:catecholamine metabolic process"/>
    <property type="evidence" value="ECO:0007669"/>
    <property type="project" value="UniProtKB-KW"/>
</dbReference>
<dbReference type="PROSITE" id="PS51456">
    <property type="entry name" value="MYOSIN_MOTOR"/>
    <property type="match status" value="2"/>
</dbReference>
<evidence type="ECO:0000256" key="3">
    <source>
        <dbReference type="ARBA" id="ARBA00008314"/>
    </source>
</evidence>
<dbReference type="STRING" id="84645.A0A498LLU9"/>
<keyword evidence="5 15" id="KW-0808">Transferase</keyword>
<keyword evidence="6 12" id="KW-0547">Nucleotide-binding</keyword>
<dbReference type="InterPro" id="IPR000863">
    <property type="entry name" value="Sulfotransferase_dom"/>
</dbReference>
<evidence type="ECO:0000256" key="10">
    <source>
        <dbReference type="ARBA" id="ARBA00023175"/>
    </source>
</evidence>
<dbReference type="PRINTS" id="PR00193">
    <property type="entry name" value="MYOSINHEAVY"/>
</dbReference>
<dbReference type="GO" id="GO:0048731">
    <property type="term" value="P:system development"/>
    <property type="evidence" value="ECO:0007669"/>
    <property type="project" value="UniProtKB-ARBA"/>
</dbReference>
<evidence type="ECO:0000256" key="1">
    <source>
        <dbReference type="ARBA" id="ARBA00004496"/>
    </source>
</evidence>
<dbReference type="InterPro" id="IPR036961">
    <property type="entry name" value="Kinesin_motor_dom_sf"/>
</dbReference>
<dbReference type="PANTHER" id="PTHR11783">
    <property type="entry name" value="SULFOTRANSFERASE SULT"/>
    <property type="match status" value="1"/>
</dbReference>
<evidence type="ECO:0000256" key="5">
    <source>
        <dbReference type="ARBA" id="ARBA00022679"/>
    </source>
</evidence>
<comment type="caution">
    <text evidence="12">Lacks conserved residue(s) required for the propagation of feature annotation.</text>
</comment>
<dbReference type="Gene3D" id="3.40.50.300">
    <property type="entry name" value="P-loop containing nucleotide triphosphate hydrolases"/>
    <property type="match status" value="2"/>
</dbReference>
<proteinExistence type="inferred from homology"/>
<dbReference type="Gene3D" id="3.40.850.10">
    <property type="entry name" value="Kinesin motor domain"/>
    <property type="match status" value="2"/>
</dbReference>